<dbReference type="SMART" id="SM00859">
    <property type="entry name" value="Semialdhyde_dh"/>
    <property type="match status" value="1"/>
</dbReference>
<evidence type="ECO:0000256" key="1">
    <source>
        <dbReference type="ARBA" id="ARBA00004862"/>
    </source>
</evidence>
<dbReference type="Gene3D" id="3.40.50.720">
    <property type="entry name" value="NAD(P)-binding Rossmann-like Domain"/>
    <property type="match status" value="1"/>
</dbReference>
<feature type="active site" evidence="7 8">
    <location>
        <position position="148"/>
    </location>
</feature>
<dbReference type="AlphaFoldDB" id="A0A0R1QE83"/>
<keyword evidence="3 7" id="KW-0028">Amino-acid biosynthesis</keyword>
<evidence type="ECO:0000256" key="3">
    <source>
        <dbReference type="ARBA" id="ARBA00022605"/>
    </source>
</evidence>
<dbReference type="EC" id="1.2.1.38" evidence="7"/>
<dbReference type="CDD" id="cd17895">
    <property type="entry name" value="AGPR_1_N"/>
    <property type="match status" value="1"/>
</dbReference>
<keyword evidence="11" id="KW-1185">Reference proteome</keyword>
<dbReference type="GO" id="GO:0005737">
    <property type="term" value="C:cytoplasm"/>
    <property type="evidence" value="ECO:0007669"/>
    <property type="project" value="UniProtKB-SubCell"/>
</dbReference>
<dbReference type="OrthoDB" id="9801289at2"/>
<dbReference type="HAMAP" id="MF_00150">
    <property type="entry name" value="ArgC_type1"/>
    <property type="match status" value="1"/>
</dbReference>
<keyword evidence="2 7" id="KW-0055">Arginine biosynthesis</keyword>
<dbReference type="CDD" id="cd23934">
    <property type="entry name" value="AGPR_1_C"/>
    <property type="match status" value="1"/>
</dbReference>
<keyword evidence="7" id="KW-0963">Cytoplasm</keyword>
<evidence type="ECO:0000256" key="5">
    <source>
        <dbReference type="ARBA" id="ARBA00023002"/>
    </source>
</evidence>
<comment type="catalytic activity">
    <reaction evidence="6 7">
        <text>N-acetyl-L-glutamate 5-semialdehyde + phosphate + NADP(+) = N-acetyl-L-glutamyl 5-phosphate + NADPH + H(+)</text>
        <dbReference type="Rhea" id="RHEA:21588"/>
        <dbReference type="ChEBI" id="CHEBI:15378"/>
        <dbReference type="ChEBI" id="CHEBI:29123"/>
        <dbReference type="ChEBI" id="CHEBI:43474"/>
        <dbReference type="ChEBI" id="CHEBI:57783"/>
        <dbReference type="ChEBI" id="CHEBI:57936"/>
        <dbReference type="ChEBI" id="CHEBI:58349"/>
        <dbReference type="EC" id="1.2.1.38"/>
    </reaction>
</comment>
<dbReference type="InterPro" id="IPR000534">
    <property type="entry name" value="Semialdehyde_DH_NAD-bd"/>
</dbReference>
<evidence type="ECO:0000313" key="10">
    <source>
        <dbReference type="EMBL" id="KRL39443.1"/>
    </source>
</evidence>
<dbReference type="PATRIC" id="fig|1423769.4.peg.2751"/>
<dbReference type="GO" id="GO:0070401">
    <property type="term" value="F:NADP+ binding"/>
    <property type="evidence" value="ECO:0007669"/>
    <property type="project" value="InterPro"/>
</dbReference>
<dbReference type="PANTHER" id="PTHR32338:SF10">
    <property type="entry name" value="N-ACETYL-GAMMA-GLUTAMYL-PHOSPHATE REDUCTASE, CHLOROPLASTIC-RELATED"/>
    <property type="match status" value="1"/>
</dbReference>
<evidence type="ECO:0000256" key="6">
    <source>
        <dbReference type="ARBA" id="ARBA00050557"/>
    </source>
</evidence>
<protein>
    <recommendedName>
        <fullName evidence="7">N-acetyl-gamma-glutamyl-phosphate reductase</fullName>
        <shortName evidence="7">AGPR</shortName>
        <ecNumber evidence="7">1.2.1.38</ecNumber>
    </recommendedName>
    <alternativeName>
        <fullName evidence="7">N-acetyl-glutamate semialdehyde dehydrogenase</fullName>
        <shortName evidence="7">NAGSA dehydrogenase</shortName>
    </alternativeName>
</protein>
<dbReference type="PANTHER" id="PTHR32338">
    <property type="entry name" value="N-ACETYL-GAMMA-GLUTAMYL-PHOSPHATE REDUCTASE, CHLOROPLASTIC-RELATED-RELATED"/>
    <property type="match status" value="1"/>
</dbReference>
<dbReference type="Pfam" id="PF22698">
    <property type="entry name" value="Semialdhyde_dhC_1"/>
    <property type="match status" value="1"/>
</dbReference>
<name>A0A0R1QE83_9LACO</name>
<dbReference type="Pfam" id="PF01118">
    <property type="entry name" value="Semialdhyde_dh"/>
    <property type="match status" value="1"/>
</dbReference>
<dbReference type="SUPFAM" id="SSF55347">
    <property type="entry name" value="Glyceraldehyde-3-phosphate dehydrogenase-like, C-terminal domain"/>
    <property type="match status" value="1"/>
</dbReference>
<reference evidence="10 11" key="1">
    <citation type="journal article" date="2015" name="Genome Announc.">
        <title>Expanding the biotechnology potential of lactobacilli through comparative genomics of 213 strains and associated genera.</title>
        <authorList>
            <person name="Sun Z."/>
            <person name="Harris H.M."/>
            <person name="McCann A."/>
            <person name="Guo C."/>
            <person name="Argimon S."/>
            <person name="Zhang W."/>
            <person name="Yang X."/>
            <person name="Jeffery I.B."/>
            <person name="Cooney J.C."/>
            <person name="Kagawa T.F."/>
            <person name="Liu W."/>
            <person name="Song Y."/>
            <person name="Salvetti E."/>
            <person name="Wrobel A."/>
            <person name="Rasinkangas P."/>
            <person name="Parkhill J."/>
            <person name="Rea M.C."/>
            <person name="O'Sullivan O."/>
            <person name="Ritari J."/>
            <person name="Douillard F.P."/>
            <person name="Paul Ross R."/>
            <person name="Yang R."/>
            <person name="Briner A.E."/>
            <person name="Felis G.E."/>
            <person name="de Vos W.M."/>
            <person name="Barrangou R."/>
            <person name="Klaenhammer T.R."/>
            <person name="Caufield P.W."/>
            <person name="Cui Y."/>
            <person name="Zhang H."/>
            <person name="O'Toole P.W."/>
        </authorList>
    </citation>
    <scope>NUCLEOTIDE SEQUENCE [LARGE SCALE GENOMIC DNA]</scope>
    <source>
        <strain evidence="10 11">DSM 13343</strain>
    </source>
</reference>
<accession>A0A0R1QE83</accession>
<comment type="function">
    <text evidence="7">Catalyzes the NADPH-dependent reduction of N-acetyl-5-glutamyl phosphate to yield N-acetyl-L-glutamate 5-semialdehyde.</text>
</comment>
<dbReference type="Gene3D" id="3.30.360.10">
    <property type="entry name" value="Dihydrodipicolinate Reductase, domain 2"/>
    <property type="match status" value="1"/>
</dbReference>
<dbReference type="InterPro" id="IPR000706">
    <property type="entry name" value="AGPR_type-1"/>
</dbReference>
<dbReference type="PROSITE" id="PS01224">
    <property type="entry name" value="ARGC"/>
    <property type="match status" value="1"/>
</dbReference>
<gene>
    <name evidence="7" type="primary">argC</name>
    <name evidence="10" type="ORF">FD01_GL002549</name>
</gene>
<dbReference type="Proteomes" id="UP000051790">
    <property type="component" value="Unassembled WGS sequence"/>
</dbReference>
<evidence type="ECO:0000256" key="8">
    <source>
        <dbReference type="PROSITE-ProRule" id="PRU10010"/>
    </source>
</evidence>
<dbReference type="InterPro" id="IPR023013">
    <property type="entry name" value="AGPR_AS"/>
</dbReference>
<keyword evidence="4 7" id="KW-0521">NADP</keyword>
<dbReference type="GO" id="GO:0003942">
    <property type="term" value="F:N-acetyl-gamma-glutamyl-phosphate reductase activity"/>
    <property type="evidence" value="ECO:0007669"/>
    <property type="project" value="UniProtKB-UniRule"/>
</dbReference>
<evidence type="ECO:0000256" key="4">
    <source>
        <dbReference type="ARBA" id="ARBA00022857"/>
    </source>
</evidence>
<evidence type="ECO:0000259" key="9">
    <source>
        <dbReference type="SMART" id="SM00859"/>
    </source>
</evidence>
<dbReference type="GO" id="GO:0006526">
    <property type="term" value="P:L-arginine biosynthetic process"/>
    <property type="evidence" value="ECO:0007669"/>
    <property type="project" value="UniProtKB-UniRule"/>
</dbReference>
<evidence type="ECO:0000256" key="7">
    <source>
        <dbReference type="HAMAP-Rule" id="MF_00150"/>
    </source>
</evidence>
<comment type="caution">
    <text evidence="10">The sequence shown here is derived from an EMBL/GenBank/DDBJ whole genome shotgun (WGS) entry which is preliminary data.</text>
</comment>
<sequence length="343" mass="37137">MKVAIVGVTGYAGMVLYQLLKSHPEVSQINLYGHDQKQAQPLYEAVPQFGPTETTLLLPYDADAIMADNQVVFFATSAGITNALAVPFIKAHFPVIDLSGDYRLKDPAQYEKWYHKPAADPKALQDAHFGLAEFENAQGHTYIANPGCYATATLLGLAPLVQQHLIVKDSLIVDAKSGTSGAGKKLTTLTHFSQTNENLQLYGINTHKHIPEIMQEVQTWDPEVPALQFTTTLLPVTTGLMATIYAKAAPGVNGAAVAKAFNDTYQNDFFVRFTSEQLPTLKQVVGSNFTDIGAIYNPVTNTILVVSVIDNVIKGAGGQAIQNFNQMFNFDPLAGLPTTVALP</sequence>
<dbReference type="UniPathway" id="UPA00068">
    <property type="reaction ID" value="UER00108"/>
</dbReference>
<evidence type="ECO:0000313" key="11">
    <source>
        <dbReference type="Proteomes" id="UP000051790"/>
    </source>
</evidence>
<dbReference type="InterPro" id="IPR050085">
    <property type="entry name" value="AGPR"/>
</dbReference>
<proteinExistence type="inferred from homology"/>
<keyword evidence="5 7" id="KW-0560">Oxidoreductase</keyword>
<dbReference type="NCBIfam" id="TIGR01850">
    <property type="entry name" value="argC"/>
    <property type="match status" value="1"/>
</dbReference>
<comment type="similarity">
    <text evidence="7">Belongs to the NAGSA dehydrogenase family. Type 1 subfamily.</text>
</comment>
<organism evidence="10 11">
    <name type="scientific">Lacticaseibacillus manihotivorans DSM 13343 = JCM 12514</name>
    <dbReference type="NCBI Taxonomy" id="1423769"/>
    <lineage>
        <taxon>Bacteria</taxon>
        <taxon>Bacillati</taxon>
        <taxon>Bacillota</taxon>
        <taxon>Bacilli</taxon>
        <taxon>Lactobacillales</taxon>
        <taxon>Lactobacillaceae</taxon>
        <taxon>Lacticaseibacillus</taxon>
    </lineage>
</organism>
<evidence type="ECO:0000256" key="2">
    <source>
        <dbReference type="ARBA" id="ARBA00022571"/>
    </source>
</evidence>
<comment type="subcellular location">
    <subcellularLocation>
        <location evidence="7">Cytoplasm</location>
    </subcellularLocation>
</comment>
<dbReference type="GO" id="GO:0051287">
    <property type="term" value="F:NAD binding"/>
    <property type="evidence" value="ECO:0007669"/>
    <property type="project" value="InterPro"/>
</dbReference>
<dbReference type="InterPro" id="IPR036291">
    <property type="entry name" value="NAD(P)-bd_dom_sf"/>
</dbReference>
<dbReference type="SUPFAM" id="SSF51735">
    <property type="entry name" value="NAD(P)-binding Rossmann-fold domains"/>
    <property type="match status" value="1"/>
</dbReference>
<dbReference type="EMBL" id="AZEU01000295">
    <property type="protein sequence ID" value="KRL39443.1"/>
    <property type="molecule type" value="Genomic_DNA"/>
</dbReference>
<dbReference type="RefSeq" id="WP_054715329.1">
    <property type="nucleotide sequence ID" value="NZ_AZEU01000295.1"/>
</dbReference>
<comment type="pathway">
    <text evidence="1 7">Amino-acid biosynthesis; L-arginine biosynthesis; N(2)-acetyl-L-ornithine from L-glutamate: step 3/4.</text>
</comment>
<dbReference type="InterPro" id="IPR058924">
    <property type="entry name" value="AGPR_dimerisation_dom"/>
</dbReference>
<dbReference type="FunFam" id="3.30.360.10:FF:000014">
    <property type="entry name" value="N-acetyl-gamma-glutamyl-phosphate reductase"/>
    <property type="match status" value="1"/>
</dbReference>
<feature type="domain" description="Semialdehyde dehydrogenase NAD-binding" evidence="9">
    <location>
        <begin position="2"/>
        <end position="142"/>
    </location>
</feature>